<evidence type="ECO:0000313" key="2">
    <source>
        <dbReference type="EMBL" id="PTQ38881.1"/>
    </source>
</evidence>
<sequence>MVELFDNFSKSDADKPTPRPISSPRFYSAMVKLEQAAFAARAMASLPVHYLGPIDRSNDALHDCSRKIAAFKFASPARELLPTPVLSSGQLLHSPCSPMLSRPLVSLVVHGQTPCIGRPTYSRLIQR</sequence>
<evidence type="ECO:0000256" key="1">
    <source>
        <dbReference type="SAM" id="MobiDB-lite"/>
    </source>
</evidence>
<dbReference type="AlphaFoldDB" id="A0A2R6WYE4"/>
<dbReference type="EMBL" id="KZ772720">
    <property type="protein sequence ID" value="PTQ38881.1"/>
    <property type="molecule type" value="Genomic_DNA"/>
</dbReference>
<accession>A0A2R6WYE4</accession>
<evidence type="ECO:0000313" key="3">
    <source>
        <dbReference type="Proteomes" id="UP000244005"/>
    </source>
</evidence>
<protein>
    <submittedName>
        <fullName evidence="2">Uncharacterized protein</fullName>
    </submittedName>
</protein>
<dbReference type="Proteomes" id="UP000244005">
    <property type="component" value="Unassembled WGS sequence"/>
</dbReference>
<reference evidence="3" key="1">
    <citation type="journal article" date="2017" name="Cell">
        <title>Insights into land plant evolution garnered from the Marchantia polymorpha genome.</title>
        <authorList>
            <person name="Bowman J.L."/>
            <person name="Kohchi T."/>
            <person name="Yamato K.T."/>
            <person name="Jenkins J."/>
            <person name="Shu S."/>
            <person name="Ishizaki K."/>
            <person name="Yamaoka S."/>
            <person name="Nishihama R."/>
            <person name="Nakamura Y."/>
            <person name="Berger F."/>
            <person name="Adam C."/>
            <person name="Aki S.S."/>
            <person name="Althoff F."/>
            <person name="Araki T."/>
            <person name="Arteaga-Vazquez M.A."/>
            <person name="Balasubrmanian S."/>
            <person name="Barry K."/>
            <person name="Bauer D."/>
            <person name="Boehm C.R."/>
            <person name="Briginshaw L."/>
            <person name="Caballero-Perez J."/>
            <person name="Catarino B."/>
            <person name="Chen F."/>
            <person name="Chiyoda S."/>
            <person name="Chovatia M."/>
            <person name="Davies K.M."/>
            <person name="Delmans M."/>
            <person name="Demura T."/>
            <person name="Dierschke T."/>
            <person name="Dolan L."/>
            <person name="Dorantes-Acosta A.E."/>
            <person name="Eklund D.M."/>
            <person name="Florent S.N."/>
            <person name="Flores-Sandoval E."/>
            <person name="Fujiyama A."/>
            <person name="Fukuzawa H."/>
            <person name="Galik B."/>
            <person name="Grimanelli D."/>
            <person name="Grimwood J."/>
            <person name="Grossniklaus U."/>
            <person name="Hamada T."/>
            <person name="Haseloff J."/>
            <person name="Hetherington A.J."/>
            <person name="Higo A."/>
            <person name="Hirakawa Y."/>
            <person name="Hundley H.N."/>
            <person name="Ikeda Y."/>
            <person name="Inoue K."/>
            <person name="Inoue S.I."/>
            <person name="Ishida S."/>
            <person name="Jia Q."/>
            <person name="Kakita M."/>
            <person name="Kanazawa T."/>
            <person name="Kawai Y."/>
            <person name="Kawashima T."/>
            <person name="Kennedy M."/>
            <person name="Kinose K."/>
            <person name="Kinoshita T."/>
            <person name="Kohara Y."/>
            <person name="Koide E."/>
            <person name="Komatsu K."/>
            <person name="Kopischke S."/>
            <person name="Kubo M."/>
            <person name="Kyozuka J."/>
            <person name="Lagercrantz U."/>
            <person name="Lin S.S."/>
            <person name="Lindquist E."/>
            <person name="Lipzen A.M."/>
            <person name="Lu C.W."/>
            <person name="De Luna E."/>
            <person name="Martienssen R.A."/>
            <person name="Minamino N."/>
            <person name="Mizutani M."/>
            <person name="Mizutani M."/>
            <person name="Mochizuki N."/>
            <person name="Monte I."/>
            <person name="Mosher R."/>
            <person name="Nagasaki H."/>
            <person name="Nakagami H."/>
            <person name="Naramoto S."/>
            <person name="Nishitani K."/>
            <person name="Ohtani M."/>
            <person name="Okamoto T."/>
            <person name="Okumura M."/>
            <person name="Phillips J."/>
            <person name="Pollak B."/>
            <person name="Reinders A."/>
            <person name="Rovekamp M."/>
            <person name="Sano R."/>
            <person name="Sawa S."/>
            <person name="Schmid M.W."/>
            <person name="Shirakawa M."/>
            <person name="Solano R."/>
            <person name="Spunde A."/>
            <person name="Suetsugu N."/>
            <person name="Sugano S."/>
            <person name="Sugiyama A."/>
            <person name="Sun R."/>
            <person name="Suzuki Y."/>
            <person name="Takenaka M."/>
            <person name="Takezawa D."/>
            <person name="Tomogane H."/>
            <person name="Tsuzuki M."/>
            <person name="Ueda T."/>
            <person name="Umeda M."/>
            <person name="Ward J.M."/>
            <person name="Watanabe Y."/>
            <person name="Yazaki K."/>
            <person name="Yokoyama R."/>
            <person name="Yoshitake Y."/>
            <person name="Yotsui I."/>
            <person name="Zachgo S."/>
            <person name="Schmutz J."/>
        </authorList>
    </citation>
    <scope>NUCLEOTIDE SEQUENCE [LARGE SCALE GENOMIC DNA]</scope>
    <source>
        <strain evidence="3">Tak-1</strain>
    </source>
</reference>
<organism evidence="2 3">
    <name type="scientific">Marchantia polymorpha</name>
    <name type="common">Common liverwort</name>
    <name type="synonym">Marchantia aquatica</name>
    <dbReference type="NCBI Taxonomy" id="3197"/>
    <lineage>
        <taxon>Eukaryota</taxon>
        <taxon>Viridiplantae</taxon>
        <taxon>Streptophyta</taxon>
        <taxon>Embryophyta</taxon>
        <taxon>Marchantiophyta</taxon>
        <taxon>Marchantiopsida</taxon>
        <taxon>Marchantiidae</taxon>
        <taxon>Marchantiales</taxon>
        <taxon>Marchantiaceae</taxon>
        <taxon>Marchantia</taxon>
    </lineage>
</organism>
<feature type="region of interest" description="Disordered" evidence="1">
    <location>
        <begin position="1"/>
        <end position="20"/>
    </location>
</feature>
<proteinExistence type="predicted"/>
<keyword evidence="3" id="KW-1185">Reference proteome</keyword>
<dbReference type="Gramene" id="Mp5g10630.1">
    <property type="protein sequence ID" value="Mp5g10630.1.cds"/>
    <property type="gene ID" value="Mp5g10630"/>
</dbReference>
<name>A0A2R6WYE4_MARPO</name>
<gene>
    <name evidence="2" type="ORF">MARPO_0048s0009</name>
</gene>